<gene>
    <name evidence="2" type="ORF">TCEB3V08_LOCUS4248</name>
</gene>
<proteinExistence type="predicted"/>
<feature type="region of interest" description="Disordered" evidence="1">
    <location>
        <begin position="121"/>
        <end position="144"/>
    </location>
</feature>
<accession>A0A7R9CNA9</accession>
<evidence type="ECO:0000256" key="1">
    <source>
        <dbReference type="SAM" id="MobiDB-lite"/>
    </source>
</evidence>
<reference evidence="2" key="1">
    <citation type="submission" date="2020-11" db="EMBL/GenBank/DDBJ databases">
        <authorList>
            <person name="Tran Van P."/>
        </authorList>
    </citation>
    <scope>NUCLEOTIDE SEQUENCE</scope>
</reference>
<feature type="region of interest" description="Disordered" evidence="1">
    <location>
        <begin position="55"/>
        <end position="94"/>
    </location>
</feature>
<dbReference type="EMBL" id="OC317597">
    <property type="protein sequence ID" value="CAD7397896.1"/>
    <property type="molecule type" value="Genomic_DNA"/>
</dbReference>
<feature type="compositionally biased region" description="Polar residues" evidence="1">
    <location>
        <begin position="78"/>
        <end position="94"/>
    </location>
</feature>
<evidence type="ECO:0000313" key="2">
    <source>
        <dbReference type="EMBL" id="CAD7397896.1"/>
    </source>
</evidence>
<dbReference type="AlphaFoldDB" id="A0A7R9CNA9"/>
<name>A0A7R9CNA9_TIMCR</name>
<sequence>MRQHYKDSKTQVTKEVAQVQAMGKPIPKESKYVDIYREKPIRVAVKVLVPIKEHPKGTRMSLGPTPLDTLMSSRRLGENTSPISRDSTSTPSFNTHTSNTVFSWWERTRPPLDKLHCFQNKRRGPFSSRTGVSEFHGTTDLVPS</sequence>
<protein>
    <submittedName>
        <fullName evidence="2">Uncharacterized protein</fullName>
    </submittedName>
</protein>
<organism evidence="2">
    <name type="scientific">Timema cristinae</name>
    <name type="common">Walking stick</name>
    <dbReference type="NCBI Taxonomy" id="61476"/>
    <lineage>
        <taxon>Eukaryota</taxon>
        <taxon>Metazoa</taxon>
        <taxon>Ecdysozoa</taxon>
        <taxon>Arthropoda</taxon>
        <taxon>Hexapoda</taxon>
        <taxon>Insecta</taxon>
        <taxon>Pterygota</taxon>
        <taxon>Neoptera</taxon>
        <taxon>Polyneoptera</taxon>
        <taxon>Phasmatodea</taxon>
        <taxon>Timematodea</taxon>
        <taxon>Timematoidea</taxon>
        <taxon>Timematidae</taxon>
        <taxon>Timema</taxon>
    </lineage>
</organism>